<dbReference type="GO" id="GO:0006508">
    <property type="term" value="P:proteolysis"/>
    <property type="evidence" value="ECO:0007669"/>
    <property type="project" value="UniProtKB-KW"/>
</dbReference>
<dbReference type="Gene3D" id="1.10.340.70">
    <property type="match status" value="1"/>
</dbReference>
<dbReference type="InterPro" id="IPR043502">
    <property type="entry name" value="DNA/RNA_pol_sf"/>
</dbReference>
<keyword evidence="6" id="KW-0378">Hydrolase</keyword>
<dbReference type="FunFam" id="3.30.70.270:FF:000020">
    <property type="entry name" value="Transposon Tf2-6 polyprotein-like Protein"/>
    <property type="match status" value="1"/>
</dbReference>
<feature type="domain" description="Reverse transcriptase" evidence="9">
    <location>
        <begin position="102"/>
        <end position="285"/>
    </location>
</feature>
<dbReference type="InterPro" id="IPR043128">
    <property type="entry name" value="Rev_trsase/Diguanyl_cyclase"/>
</dbReference>
<dbReference type="Pfam" id="PF24626">
    <property type="entry name" value="SH3_Tf2-1"/>
    <property type="match status" value="1"/>
</dbReference>
<dbReference type="GO" id="GO:0004519">
    <property type="term" value="F:endonuclease activity"/>
    <property type="evidence" value="ECO:0007669"/>
    <property type="project" value="UniProtKB-KW"/>
</dbReference>
<feature type="compositionally biased region" description="Basic and acidic residues" evidence="8">
    <location>
        <begin position="1"/>
        <end position="17"/>
    </location>
</feature>
<keyword evidence="4" id="KW-0540">Nuclease</keyword>
<accession>C5NNY3</accession>
<evidence type="ECO:0000313" key="10">
    <source>
        <dbReference type="EMBL" id="BAH80072.1"/>
    </source>
</evidence>
<evidence type="ECO:0000256" key="1">
    <source>
        <dbReference type="ARBA" id="ARBA00022670"/>
    </source>
</evidence>
<evidence type="ECO:0000256" key="4">
    <source>
        <dbReference type="ARBA" id="ARBA00022722"/>
    </source>
</evidence>
<dbReference type="Gene3D" id="3.10.20.370">
    <property type="match status" value="1"/>
</dbReference>
<evidence type="ECO:0000256" key="7">
    <source>
        <dbReference type="ARBA" id="ARBA00022918"/>
    </source>
</evidence>
<dbReference type="InterPro" id="IPR000477">
    <property type="entry name" value="RT_dom"/>
</dbReference>
<dbReference type="InterPro" id="IPR056924">
    <property type="entry name" value="SH3_Tf2-1"/>
</dbReference>
<keyword evidence="2" id="KW-0808">Transferase</keyword>
<dbReference type="Pfam" id="PF17917">
    <property type="entry name" value="RT_RNaseH"/>
    <property type="match status" value="1"/>
</dbReference>
<keyword evidence="3" id="KW-0548">Nucleotidyltransferase</keyword>
<dbReference type="InterPro" id="IPR041373">
    <property type="entry name" value="RT_RNaseH"/>
</dbReference>
<dbReference type="FunFam" id="3.10.10.10:FF:000007">
    <property type="entry name" value="Retrovirus-related Pol polyprotein from transposon 17.6-like Protein"/>
    <property type="match status" value="1"/>
</dbReference>
<feature type="region of interest" description="Disordered" evidence="8">
    <location>
        <begin position="1"/>
        <end position="24"/>
    </location>
</feature>
<evidence type="ECO:0000256" key="2">
    <source>
        <dbReference type="ARBA" id="ARBA00022679"/>
    </source>
</evidence>
<organism evidence="10">
    <name type="scientific">Oryza sativa subsp. indica</name>
    <name type="common">Rice</name>
    <dbReference type="NCBI Taxonomy" id="39946"/>
    <lineage>
        <taxon>Eukaryota</taxon>
        <taxon>Viridiplantae</taxon>
        <taxon>Streptophyta</taxon>
        <taxon>Embryophyta</taxon>
        <taxon>Tracheophyta</taxon>
        <taxon>Spermatophyta</taxon>
        <taxon>Magnoliopsida</taxon>
        <taxon>Liliopsida</taxon>
        <taxon>Poales</taxon>
        <taxon>Poaceae</taxon>
        <taxon>BOP clade</taxon>
        <taxon>Oryzoideae</taxon>
        <taxon>Oryzeae</taxon>
        <taxon>Oryzinae</taxon>
        <taxon>Oryza</taxon>
        <taxon>Oryza sativa</taxon>
    </lineage>
</organism>
<dbReference type="AlphaFoldDB" id="C5NNY3"/>
<reference evidence="10" key="2">
    <citation type="journal article" date="2011" name="Plant Physiol.">
        <title>Developing rice with high yield under phosphorus deficiency: Pup1 sequence to application.</title>
        <authorList>
            <person name="Chin J.H."/>
            <person name="Gamuyao R."/>
            <person name="Dalid C."/>
            <person name="Bustamam M."/>
            <person name="Prasetiyono J."/>
            <person name="Moeljopawiro S."/>
            <person name="Wissuwa M."/>
            <person name="Heuer S."/>
        </authorList>
    </citation>
    <scope>NUCLEOTIDE SEQUENCE</scope>
</reference>
<protein>
    <submittedName>
        <fullName evidence="10">Putative unclassified retrotransposon protein</fullName>
    </submittedName>
</protein>
<dbReference type="PROSITE" id="PS50878">
    <property type="entry name" value="RT_POL"/>
    <property type="match status" value="1"/>
</dbReference>
<dbReference type="SUPFAM" id="SSF56672">
    <property type="entry name" value="DNA/RNA polymerases"/>
    <property type="match status" value="1"/>
</dbReference>
<feature type="region of interest" description="Disordered" evidence="8">
    <location>
        <begin position="767"/>
        <end position="797"/>
    </location>
</feature>
<dbReference type="GO" id="GO:0008233">
    <property type="term" value="F:peptidase activity"/>
    <property type="evidence" value="ECO:0007669"/>
    <property type="project" value="UniProtKB-KW"/>
</dbReference>
<sequence>MERIQREEDSRGVDSDCRAAPTSDGRHDFMRTPIWACKYFMESLSSLLSNGSSHMSISVLERPQLSFYSRLFSVHVAYALEYSDVFPKEVPPGLPPVCGIEHQIDLIPGASLPNRGPYRTNPVETKEIQRQVHELLDKGAINNITIQYRHPIPRLDDMLDELSGSIVFSKVDLRSGYHQIRMKLGDEWKTAFKTKFGLYEWLVMPFGLTNAPSTFMRLMNEVLRPFIGKFVVVYFDDILIYSKSMGEHFNHLRAVFNALRDARLFGNLEKCTFCTDRVSFLGYVVTPQGIEVDQAKVEAIQSWPTPKTVSQVRSFLGLAGFYRRFVQDFSTIAAPLNALTKKGVPFTWGTSQENAFHMLKDKLTHAPLLQLPDFNKTFELECDASGIGLGGVLLQEGKPVAYFSEKLSGPVLNYSTYDKELYALVRTLETWQHYLWPKEFVIHSDHESLKHIRSQGKLNRRHAKWVEFIESFPYVIKHKKGKENIIADALSRRYTLLTQLDYKIFGLETIKDQYAHDADFNDVLLHCKDGRTWNKFVINDGFVFRANKLCIPASSVRLLLLQEAHGGGLMGHFGAKKTHDILASHFFWPQMRRDVGRAILKKNIKMWEECLPHIEFAYNRSLHSTTKMCPFQIVYGLLPRAPIDLMPLPSSEKLNFDAKQRAELMLKLHETTKENIERMNAKYKFAGDKGRRELNFEPGDLVWLHLRKERFPDLRKSKLMPRADGPFKVLAKINENAYKIDLPADFGVSPTFNVADLKPYLGEEDELESRTTQMQEGEDDEDINTIDTSTSPHIQHDGPITRARARQLNYQDECPRGRVDAHHKFAATIGDGVSVAKAQRLWIVVVGP</sequence>
<dbReference type="InterPro" id="IPR041588">
    <property type="entry name" value="Integrase_H2C2"/>
</dbReference>
<dbReference type="PANTHER" id="PTHR35046">
    <property type="entry name" value="ZINC KNUCKLE (CCHC-TYPE) FAMILY PROTEIN"/>
    <property type="match status" value="1"/>
</dbReference>
<evidence type="ECO:0000256" key="5">
    <source>
        <dbReference type="ARBA" id="ARBA00022759"/>
    </source>
</evidence>
<evidence type="ECO:0000256" key="6">
    <source>
        <dbReference type="ARBA" id="ARBA00022801"/>
    </source>
</evidence>
<evidence type="ECO:0000256" key="3">
    <source>
        <dbReference type="ARBA" id="ARBA00022695"/>
    </source>
</evidence>
<keyword evidence="5" id="KW-0255">Endonuclease</keyword>
<gene>
    <name evidence="10" type="primary">K0185A05-15</name>
</gene>
<dbReference type="Pfam" id="PF17921">
    <property type="entry name" value="Integrase_H2C2"/>
    <property type="match status" value="1"/>
</dbReference>
<name>C5NNY3_ORYSI</name>
<evidence type="ECO:0000259" key="9">
    <source>
        <dbReference type="PROSITE" id="PS50878"/>
    </source>
</evidence>
<dbReference type="CDD" id="cd01647">
    <property type="entry name" value="RT_LTR"/>
    <property type="match status" value="1"/>
</dbReference>
<dbReference type="PANTHER" id="PTHR35046:SF9">
    <property type="entry name" value="RNA-DIRECTED DNA POLYMERASE"/>
    <property type="match status" value="1"/>
</dbReference>
<dbReference type="EMBL" id="AB458444">
    <property type="protein sequence ID" value="BAH80072.1"/>
    <property type="molecule type" value="Genomic_DNA"/>
</dbReference>
<keyword evidence="1" id="KW-0645">Protease</keyword>
<proteinExistence type="predicted"/>
<reference evidence="10" key="3">
    <citation type="journal article" date="2012" name="Nature">
        <title>The protein kinase Pstol1 from traditional rice confers tolerance of phosphorus deficiency.</title>
        <authorList>
            <person name="Gamuyao R."/>
            <person name="Chin J.H."/>
            <person name="Pariasca-Tanaka J."/>
            <person name="Pesaresi P."/>
            <person name="Catausan S."/>
            <person name="Dalid C."/>
            <person name="Slamet-Loedin I."/>
            <person name="Tecson-Mendoza E.M."/>
            <person name="Wissuwa M."/>
            <person name="Heuer S."/>
        </authorList>
    </citation>
    <scope>NUCLEOTIDE SEQUENCE</scope>
</reference>
<dbReference type="GO" id="GO:0003964">
    <property type="term" value="F:RNA-directed DNA polymerase activity"/>
    <property type="evidence" value="ECO:0007669"/>
    <property type="project" value="UniProtKB-KW"/>
</dbReference>
<dbReference type="Gene3D" id="3.30.70.270">
    <property type="match status" value="2"/>
</dbReference>
<dbReference type="CDD" id="cd09274">
    <property type="entry name" value="RNase_HI_RT_Ty3"/>
    <property type="match status" value="1"/>
</dbReference>
<keyword evidence="7" id="KW-0695">RNA-directed DNA polymerase</keyword>
<reference evidence="10" key="1">
    <citation type="journal article" date="2009" name="Plant Biotechnol. J.">
        <title>Comparative sequence analyses of the major quantitative trait locus phosphorus uptake 1 (Pup1) reveal a complex genetic structure.</title>
        <authorList>
            <person name="Heuer S."/>
            <person name="Lu X."/>
            <person name="Chin J.H."/>
            <person name="Pariasca-Tanaka J."/>
            <person name="Kanamori H."/>
            <person name="Matsumoto T."/>
            <person name="De Leon T."/>
            <person name="Ulat V.J."/>
            <person name="Ismail A.M."/>
            <person name="Yano M."/>
            <person name="Wissuwa M."/>
        </authorList>
    </citation>
    <scope>NUCLEOTIDE SEQUENCE</scope>
</reference>
<dbReference type="Pfam" id="PF00078">
    <property type="entry name" value="RVT_1"/>
    <property type="match status" value="1"/>
</dbReference>
<dbReference type="Gene3D" id="3.10.10.10">
    <property type="entry name" value="HIV Type 1 Reverse Transcriptase, subunit A, domain 1"/>
    <property type="match status" value="2"/>
</dbReference>
<evidence type="ECO:0000256" key="8">
    <source>
        <dbReference type="SAM" id="MobiDB-lite"/>
    </source>
</evidence>